<keyword evidence="2" id="KW-1185">Reference proteome</keyword>
<dbReference type="RefSeq" id="WP_210660447.1">
    <property type="nucleotide sequence ID" value="NZ_JAGKSP010000007.1"/>
</dbReference>
<proteinExistence type="predicted"/>
<dbReference type="InterPro" id="IPR027417">
    <property type="entry name" value="P-loop_NTPase"/>
</dbReference>
<organism evidence="1 2">
    <name type="scientific">Paenibacillus lignilyticus</name>
    <dbReference type="NCBI Taxonomy" id="1172615"/>
    <lineage>
        <taxon>Bacteria</taxon>
        <taxon>Bacillati</taxon>
        <taxon>Bacillota</taxon>
        <taxon>Bacilli</taxon>
        <taxon>Bacillales</taxon>
        <taxon>Paenibacillaceae</taxon>
        <taxon>Paenibacillus</taxon>
    </lineage>
</organism>
<evidence type="ECO:0000313" key="1">
    <source>
        <dbReference type="EMBL" id="MBP3964674.1"/>
    </source>
</evidence>
<reference evidence="1 2" key="1">
    <citation type="submission" date="2021-04" db="EMBL/GenBank/DDBJ databases">
        <title>Paenibacillus sp. DLE-14 whole genome sequence.</title>
        <authorList>
            <person name="Ham Y.J."/>
        </authorList>
    </citation>
    <scope>NUCLEOTIDE SEQUENCE [LARGE SCALE GENOMIC DNA]</scope>
    <source>
        <strain evidence="1 2">DLE-14</strain>
    </source>
</reference>
<accession>A0ABS5CFP2</accession>
<dbReference type="Proteomes" id="UP000673394">
    <property type="component" value="Unassembled WGS sequence"/>
</dbReference>
<evidence type="ECO:0008006" key="3">
    <source>
        <dbReference type="Google" id="ProtNLM"/>
    </source>
</evidence>
<gene>
    <name evidence="1" type="ORF">I8J30_18305</name>
</gene>
<name>A0ABS5CFP2_9BACL</name>
<protein>
    <recommendedName>
        <fullName evidence="3">Thymidylate kinase</fullName>
    </recommendedName>
</protein>
<dbReference type="EMBL" id="JAGKSP010000007">
    <property type="protein sequence ID" value="MBP3964674.1"/>
    <property type="molecule type" value="Genomic_DNA"/>
</dbReference>
<sequence>MNIRGIILEGYSNAGKTSLLRAIKKLQSQDETAENSVIVLGEHYSQVLNNVQGSYERLSREDHLQLLRSRVDMIKQLNDWAVYLGPHARKSRGLFYVLERFHLNHRVAFAGEDDASEIAVLEADLAALGAKCVLLTISPEVTEERIKSRVPSAWFDKAEAEVRQACEELLQTQEQCRIHAQLSAVPTVEINTDRKNWDELARIILDQM</sequence>
<dbReference type="Gene3D" id="3.40.50.300">
    <property type="entry name" value="P-loop containing nucleotide triphosphate hydrolases"/>
    <property type="match status" value="1"/>
</dbReference>
<comment type="caution">
    <text evidence="1">The sequence shown here is derived from an EMBL/GenBank/DDBJ whole genome shotgun (WGS) entry which is preliminary data.</text>
</comment>
<dbReference type="SUPFAM" id="SSF52540">
    <property type="entry name" value="P-loop containing nucleoside triphosphate hydrolases"/>
    <property type="match status" value="1"/>
</dbReference>
<evidence type="ECO:0000313" key="2">
    <source>
        <dbReference type="Proteomes" id="UP000673394"/>
    </source>
</evidence>